<dbReference type="InterPro" id="IPR006683">
    <property type="entry name" value="Thioestr_dom"/>
</dbReference>
<organism evidence="4 5">
    <name type="scientific">Agitococcus lubricus</name>
    <dbReference type="NCBI Taxonomy" id="1077255"/>
    <lineage>
        <taxon>Bacteria</taxon>
        <taxon>Pseudomonadati</taxon>
        <taxon>Pseudomonadota</taxon>
        <taxon>Gammaproteobacteria</taxon>
        <taxon>Moraxellales</taxon>
        <taxon>Moraxellaceae</taxon>
        <taxon>Agitococcus</taxon>
    </lineage>
</organism>
<dbReference type="Pfam" id="PF03061">
    <property type="entry name" value="4HBT"/>
    <property type="match status" value="1"/>
</dbReference>
<dbReference type="OrthoDB" id="337200at2"/>
<dbReference type="Proteomes" id="UP000244223">
    <property type="component" value="Unassembled WGS sequence"/>
</dbReference>
<dbReference type="InterPro" id="IPR029069">
    <property type="entry name" value="HotDog_dom_sf"/>
</dbReference>
<dbReference type="SUPFAM" id="SSF54637">
    <property type="entry name" value="Thioesterase/thiol ester dehydrase-isomerase"/>
    <property type="match status" value="1"/>
</dbReference>
<accession>A0A2T5ISD5</accession>
<dbReference type="EMBL" id="QAON01000030">
    <property type="protein sequence ID" value="PTQ86764.1"/>
    <property type="molecule type" value="Genomic_DNA"/>
</dbReference>
<dbReference type="PANTHER" id="PTHR21660">
    <property type="entry name" value="THIOESTERASE SUPERFAMILY MEMBER-RELATED"/>
    <property type="match status" value="1"/>
</dbReference>
<dbReference type="RefSeq" id="WP_107867019.1">
    <property type="nucleotide sequence ID" value="NZ_QAON01000030.1"/>
</dbReference>
<proteinExistence type="inferred from homology"/>
<dbReference type="InterPro" id="IPR003736">
    <property type="entry name" value="PAAI_dom"/>
</dbReference>
<protein>
    <submittedName>
        <fullName evidence="4">Uncharacterized protein (TIGR00369 family)</fullName>
    </submittedName>
</protein>
<dbReference type="InterPro" id="IPR039298">
    <property type="entry name" value="ACOT13"/>
</dbReference>
<name>A0A2T5ISD5_9GAMM</name>
<evidence type="ECO:0000256" key="2">
    <source>
        <dbReference type="ARBA" id="ARBA00022801"/>
    </source>
</evidence>
<evidence type="ECO:0000313" key="4">
    <source>
        <dbReference type="EMBL" id="PTQ86764.1"/>
    </source>
</evidence>
<dbReference type="Gene3D" id="3.10.129.10">
    <property type="entry name" value="Hotdog Thioesterase"/>
    <property type="match status" value="1"/>
</dbReference>
<dbReference type="GO" id="GO:0047617">
    <property type="term" value="F:fatty acyl-CoA hydrolase activity"/>
    <property type="evidence" value="ECO:0007669"/>
    <property type="project" value="InterPro"/>
</dbReference>
<evidence type="ECO:0000256" key="1">
    <source>
        <dbReference type="ARBA" id="ARBA00008324"/>
    </source>
</evidence>
<dbReference type="NCBIfam" id="TIGR00369">
    <property type="entry name" value="unchar_dom_1"/>
    <property type="match status" value="1"/>
</dbReference>
<feature type="domain" description="Thioesterase" evidence="3">
    <location>
        <begin position="49"/>
        <end position="119"/>
    </location>
</feature>
<comment type="similarity">
    <text evidence="1">Belongs to the thioesterase PaaI family.</text>
</comment>
<evidence type="ECO:0000259" key="3">
    <source>
        <dbReference type="Pfam" id="PF03061"/>
    </source>
</evidence>
<dbReference type="CDD" id="cd03443">
    <property type="entry name" value="PaaI_thioesterase"/>
    <property type="match status" value="1"/>
</dbReference>
<dbReference type="PANTHER" id="PTHR21660:SF1">
    <property type="entry name" value="ACYL-COENZYME A THIOESTERASE 13"/>
    <property type="match status" value="1"/>
</dbReference>
<comment type="caution">
    <text evidence="4">The sequence shown here is derived from an EMBL/GenBank/DDBJ whole genome shotgun (WGS) entry which is preliminary data.</text>
</comment>
<keyword evidence="5" id="KW-1185">Reference proteome</keyword>
<sequence>MNALISSLIDFYPKVPFQQLLGIEIVTVSPNSAVVRLPFKPELVGGGNAFHGGAISSLLDLTGALAAWSGHDPEKGMKASTVTLTTNYVAAAQGIDIIATATVSKRGKELIFCHVIISEEATSREIANGSMIYRIV</sequence>
<dbReference type="AlphaFoldDB" id="A0A2T5ISD5"/>
<evidence type="ECO:0000313" key="5">
    <source>
        <dbReference type="Proteomes" id="UP000244223"/>
    </source>
</evidence>
<gene>
    <name evidence="4" type="ORF">C8N29_1309</name>
</gene>
<reference evidence="4 5" key="1">
    <citation type="submission" date="2018-04" db="EMBL/GenBank/DDBJ databases">
        <title>Genomic Encyclopedia of Archaeal and Bacterial Type Strains, Phase II (KMG-II): from individual species to whole genera.</title>
        <authorList>
            <person name="Goeker M."/>
        </authorList>
    </citation>
    <scope>NUCLEOTIDE SEQUENCE [LARGE SCALE GENOMIC DNA]</scope>
    <source>
        <strain evidence="4 5">DSM 5822</strain>
    </source>
</reference>
<keyword evidence="2" id="KW-0378">Hydrolase</keyword>